<evidence type="ECO:0000313" key="3">
    <source>
        <dbReference type="Proteomes" id="UP000184499"/>
    </source>
</evidence>
<accession>A0A1L9UDQ8</accession>
<gene>
    <name evidence="2" type="ORF">ASPBRDRAFT_197525</name>
</gene>
<reference evidence="3" key="1">
    <citation type="journal article" date="2017" name="Genome Biol.">
        <title>Comparative genomics reveals high biological diversity and specific adaptations in the industrially and medically important fungal genus Aspergillus.</title>
        <authorList>
            <person name="de Vries R.P."/>
            <person name="Riley R."/>
            <person name="Wiebenga A."/>
            <person name="Aguilar-Osorio G."/>
            <person name="Amillis S."/>
            <person name="Uchima C.A."/>
            <person name="Anderluh G."/>
            <person name="Asadollahi M."/>
            <person name="Askin M."/>
            <person name="Barry K."/>
            <person name="Battaglia E."/>
            <person name="Bayram O."/>
            <person name="Benocci T."/>
            <person name="Braus-Stromeyer S.A."/>
            <person name="Caldana C."/>
            <person name="Canovas D."/>
            <person name="Cerqueira G.C."/>
            <person name="Chen F."/>
            <person name="Chen W."/>
            <person name="Choi C."/>
            <person name="Clum A."/>
            <person name="Dos Santos R.A."/>
            <person name="Damasio A.R."/>
            <person name="Diallinas G."/>
            <person name="Emri T."/>
            <person name="Fekete E."/>
            <person name="Flipphi M."/>
            <person name="Freyberg S."/>
            <person name="Gallo A."/>
            <person name="Gournas C."/>
            <person name="Habgood R."/>
            <person name="Hainaut M."/>
            <person name="Harispe M.L."/>
            <person name="Henrissat B."/>
            <person name="Hilden K.S."/>
            <person name="Hope R."/>
            <person name="Hossain A."/>
            <person name="Karabika E."/>
            <person name="Karaffa L."/>
            <person name="Karanyi Z."/>
            <person name="Krasevec N."/>
            <person name="Kuo A."/>
            <person name="Kusch H."/>
            <person name="LaButti K."/>
            <person name="Lagendijk E.L."/>
            <person name="Lapidus A."/>
            <person name="Levasseur A."/>
            <person name="Lindquist E."/>
            <person name="Lipzen A."/>
            <person name="Logrieco A.F."/>
            <person name="MacCabe A."/>
            <person name="Maekelae M.R."/>
            <person name="Malavazi I."/>
            <person name="Melin P."/>
            <person name="Meyer V."/>
            <person name="Mielnichuk N."/>
            <person name="Miskei M."/>
            <person name="Molnar A.P."/>
            <person name="Mule G."/>
            <person name="Ngan C.Y."/>
            <person name="Orejas M."/>
            <person name="Orosz E."/>
            <person name="Ouedraogo J.P."/>
            <person name="Overkamp K.M."/>
            <person name="Park H.-S."/>
            <person name="Perrone G."/>
            <person name="Piumi F."/>
            <person name="Punt P.J."/>
            <person name="Ram A.F."/>
            <person name="Ramon A."/>
            <person name="Rauscher S."/>
            <person name="Record E."/>
            <person name="Riano-Pachon D.M."/>
            <person name="Robert V."/>
            <person name="Roehrig J."/>
            <person name="Ruller R."/>
            <person name="Salamov A."/>
            <person name="Salih N.S."/>
            <person name="Samson R.A."/>
            <person name="Sandor E."/>
            <person name="Sanguinetti M."/>
            <person name="Schuetze T."/>
            <person name="Sepcic K."/>
            <person name="Shelest E."/>
            <person name="Sherlock G."/>
            <person name="Sophianopoulou V."/>
            <person name="Squina F.M."/>
            <person name="Sun H."/>
            <person name="Susca A."/>
            <person name="Todd R.B."/>
            <person name="Tsang A."/>
            <person name="Unkles S.E."/>
            <person name="van de Wiele N."/>
            <person name="van Rossen-Uffink D."/>
            <person name="Oliveira J.V."/>
            <person name="Vesth T.C."/>
            <person name="Visser J."/>
            <person name="Yu J.-H."/>
            <person name="Zhou M."/>
            <person name="Andersen M.R."/>
            <person name="Archer D.B."/>
            <person name="Baker S.E."/>
            <person name="Benoit I."/>
            <person name="Brakhage A.A."/>
            <person name="Braus G.H."/>
            <person name="Fischer R."/>
            <person name="Frisvad J.C."/>
            <person name="Goldman G.H."/>
            <person name="Houbraken J."/>
            <person name="Oakley B."/>
            <person name="Pocsi I."/>
            <person name="Scazzocchio C."/>
            <person name="Seiboth B."/>
            <person name="vanKuyk P.A."/>
            <person name="Wortman J."/>
            <person name="Dyer P.S."/>
            <person name="Grigoriev I.V."/>
        </authorList>
    </citation>
    <scope>NUCLEOTIDE SEQUENCE [LARGE SCALE GENOMIC DNA]</scope>
    <source>
        <strain evidence="3">CBS 101740 / IMI 381727 / IBT 21946</strain>
    </source>
</reference>
<dbReference type="AlphaFoldDB" id="A0A1L9UDQ8"/>
<sequence>MDESKINIKREGFTKSLSKALTNRAAPAMSPFTTTSPSSTVTSDAFPTFNSKRQKKRAVEISPRLATREAKRINTSTNTTTSVPTNLLANLKVLVEQLKANNTTITTADANAADAESPILTTANDLLGNSTEQNAPDRHQPWVDTALKIIKQGEKVYEKNISAFQDITEKLLALGEQVENIRTDLDAVSRKVNRFHIACLDLQVDVGNIPSQEVWDITRLSLGALLEANAGDVDGCAVVKKELEKKDLDVDDF</sequence>
<dbReference type="VEuPathDB" id="FungiDB:ASPBRDRAFT_197525"/>
<dbReference type="EMBL" id="KV878687">
    <property type="protein sequence ID" value="OJJ69806.1"/>
    <property type="molecule type" value="Genomic_DNA"/>
</dbReference>
<name>A0A1L9UDQ8_ASPBC</name>
<dbReference type="OrthoDB" id="4481305at2759"/>
<protein>
    <submittedName>
        <fullName evidence="2">Uncharacterized protein</fullName>
    </submittedName>
</protein>
<dbReference type="Proteomes" id="UP000184499">
    <property type="component" value="Unassembled WGS sequence"/>
</dbReference>
<dbReference type="RefSeq" id="XP_067477055.1">
    <property type="nucleotide sequence ID" value="XM_067621110.1"/>
</dbReference>
<organism evidence="2 3">
    <name type="scientific">Aspergillus brasiliensis (strain CBS 101740 / IMI 381727 / IBT 21946)</name>
    <dbReference type="NCBI Taxonomy" id="767769"/>
    <lineage>
        <taxon>Eukaryota</taxon>
        <taxon>Fungi</taxon>
        <taxon>Dikarya</taxon>
        <taxon>Ascomycota</taxon>
        <taxon>Pezizomycotina</taxon>
        <taxon>Eurotiomycetes</taxon>
        <taxon>Eurotiomycetidae</taxon>
        <taxon>Eurotiales</taxon>
        <taxon>Aspergillaceae</taxon>
        <taxon>Aspergillus</taxon>
        <taxon>Aspergillus subgen. Circumdati</taxon>
    </lineage>
</organism>
<feature type="compositionally biased region" description="Low complexity" evidence="1">
    <location>
        <begin position="28"/>
        <end position="43"/>
    </location>
</feature>
<dbReference type="GeneID" id="93573598"/>
<feature type="region of interest" description="Disordered" evidence="1">
    <location>
        <begin position="28"/>
        <end position="60"/>
    </location>
</feature>
<evidence type="ECO:0000256" key="1">
    <source>
        <dbReference type="SAM" id="MobiDB-lite"/>
    </source>
</evidence>
<evidence type="ECO:0000313" key="2">
    <source>
        <dbReference type="EMBL" id="OJJ69806.1"/>
    </source>
</evidence>
<keyword evidence="3" id="KW-1185">Reference proteome</keyword>
<proteinExistence type="predicted"/>
<dbReference type="OMA" id="DDEWNGW"/>